<gene>
    <name evidence="5" type="ORF">BAE44_0000548</name>
</gene>
<dbReference type="GO" id="GO:0019748">
    <property type="term" value="P:secondary metabolic process"/>
    <property type="evidence" value="ECO:0007669"/>
    <property type="project" value="TreeGrafter"/>
</dbReference>
<keyword evidence="5" id="KW-0378">Hydrolase</keyword>
<dbReference type="InterPro" id="IPR001563">
    <property type="entry name" value="Peptidase_S10"/>
</dbReference>
<dbReference type="EMBL" id="LWDX02001831">
    <property type="protein sequence ID" value="OEL38433.1"/>
    <property type="molecule type" value="Genomic_DNA"/>
</dbReference>
<feature type="signal peptide" evidence="4">
    <location>
        <begin position="1"/>
        <end position="36"/>
    </location>
</feature>
<sequence>MMALKPLSMEARHCHHSPLLRLVTCLILLLLPLSRAATVVTRLPGFHGALPFYLETGYVGVEEETGTELFYSFVESERSPGSDPVLLWLTGGPRCPAFSDLAYEIGPVKFVEKRYHGTLLQLVYNPCSWTQMASVVFVDSPVGFWVFTRTRSQRLRCWRCLIFYVNLDISEKGLRHNKLVGVYTLIEGKKILRTLLVTDTLLFRFIQWFDDHPRYLSNPFCIGGDSYAGKIAPLIAQYVLEGIEEMQYPLINLKASNFYTYKYVSVEEEIGTELFYYFVESERSPGTDAVLLWLTGGPRCSAFSGLGFEVGCILFLDSPVGSGFSYARDPKGYDVGDYSSSLQILTFLKKWFNDHPQYLSNPFYVGGDSYAGKGYLVGNPITDPKFDQNYIIPAAHGFGIISDQLYQVRDSPFTNLVQHIDVHPFPLQLISEIPQAHILYKLCTVAGPKPIDLDDSIRRQLADYYHSSKNLSELLFEMQTYGYYLAYFWMNDNATRDALGIKEGTIGEWIRCIKGLPYTEDLPSSIEYHFNLTTRGYRALVYSGDHDLMVPFLGTHGWIRSLNFSIVDDWRAWHLDGQAAGFTITYANNLTFATVKGAGHTTPEYKPKESFAMAQRWLDNKPL</sequence>
<evidence type="ECO:0000313" key="5">
    <source>
        <dbReference type="EMBL" id="OEL38433.1"/>
    </source>
</evidence>
<keyword evidence="2 4" id="KW-0732">Signal</keyword>
<comment type="caution">
    <text evidence="5">The sequence shown here is derived from an EMBL/GenBank/DDBJ whole genome shotgun (WGS) entry which is preliminary data.</text>
</comment>
<dbReference type="Proteomes" id="UP000095767">
    <property type="component" value="Unassembled WGS sequence"/>
</dbReference>
<dbReference type="InterPro" id="IPR029058">
    <property type="entry name" value="AB_hydrolase_fold"/>
</dbReference>
<dbReference type="Gene3D" id="3.40.50.1820">
    <property type="entry name" value="alpha/beta hydrolase"/>
    <property type="match status" value="2"/>
</dbReference>
<dbReference type="PANTHER" id="PTHR11802:SF461">
    <property type="entry name" value="OS02G0687900 PROTEIN"/>
    <property type="match status" value="1"/>
</dbReference>
<dbReference type="FunFam" id="3.40.50.12670:FF:000001">
    <property type="entry name" value="Carboxypeptidase"/>
    <property type="match status" value="1"/>
</dbReference>
<keyword evidence="6" id="KW-1185">Reference proteome</keyword>
<keyword evidence="5" id="KW-0645">Protease</keyword>
<dbReference type="OrthoDB" id="443318at2759"/>
<dbReference type="GO" id="GO:0016747">
    <property type="term" value="F:acyltransferase activity, transferring groups other than amino-acyl groups"/>
    <property type="evidence" value="ECO:0007669"/>
    <property type="project" value="TreeGrafter"/>
</dbReference>
<dbReference type="AlphaFoldDB" id="A0A1E5WM54"/>
<dbReference type="PRINTS" id="PR00724">
    <property type="entry name" value="CRBOXYPTASEC"/>
</dbReference>
<name>A0A1E5WM54_9POAL</name>
<comment type="similarity">
    <text evidence="1">Belongs to the peptidase S10 family.</text>
</comment>
<dbReference type="GO" id="GO:0004185">
    <property type="term" value="F:serine-type carboxypeptidase activity"/>
    <property type="evidence" value="ECO:0007669"/>
    <property type="project" value="InterPro"/>
</dbReference>
<feature type="chain" id="PRO_5009189418" evidence="4">
    <location>
        <begin position="37"/>
        <end position="623"/>
    </location>
</feature>
<evidence type="ECO:0000256" key="1">
    <source>
        <dbReference type="ARBA" id="ARBA00009431"/>
    </source>
</evidence>
<dbReference type="PANTHER" id="PTHR11802">
    <property type="entry name" value="SERINE PROTEASE FAMILY S10 SERINE CARBOXYPEPTIDASE"/>
    <property type="match status" value="1"/>
</dbReference>
<protein>
    <submittedName>
        <fullName evidence="5">Serine carboxypeptidase-like 18</fullName>
    </submittedName>
</protein>
<accession>A0A1E5WM54</accession>
<keyword evidence="5" id="KW-0121">Carboxypeptidase</keyword>
<evidence type="ECO:0000256" key="4">
    <source>
        <dbReference type="SAM" id="SignalP"/>
    </source>
</evidence>
<evidence type="ECO:0000256" key="3">
    <source>
        <dbReference type="ARBA" id="ARBA00023180"/>
    </source>
</evidence>
<reference evidence="5 6" key="1">
    <citation type="submission" date="2016-09" db="EMBL/GenBank/DDBJ databases">
        <title>The draft genome of Dichanthelium oligosanthes: A C3 panicoid grass species.</title>
        <authorList>
            <person name="Studer A.J."/>
            <person name="Schnable J.C."/>
            <person name="Brutnell T.P."/>
        </authorList>
    </citation>
    <scope>NUCLEOTIDE SEQUENCE [LARGE SCALE GENOMIC DNA]</scope>
    <source>
        <strain evidence="6">cv. Kellogg 1175</strain>
        <tissue evidence="5">Leaf</tissue>
    </source>
</reference>
<evidence type="ECO:0000313" key="6">
    <source>
        <dbReference type="Proteomes" id="UP000095767"/>
    </source>
</evidence>
<organism evidence="5 6">
    <name type="scientific">Dichanthelium oligosanthes</name>
    <dbReference type="NCBI Taxonomy" id="888268"/>
    <lineage>
        <taxon>Eukaryota</taxon>
        <taxon>Viridiplantae</taxon>
        <taxon>Streptophyta</taxon>
        <taxon>Embryophyta</taxon>
        <taxon>Tracheophyta</taxon>
        <taxon>Spermatophyta</taxon>
        <taxon>Magnoliopsida</taxon>
        <taxon>Liliopsida</taxon>
        <taxon>Poales</taxon>
        <taxon>Poaceae</taxon>
        <taxon>PACMAD clade</taxon>
        <taxon>Panicoideae</taxon>
        <taxon>Panicodae</taxon>
        <taxon>Paniceae</taxon>
        <taxon>Dichantheliinae</taxon>
        <taxon>Dichanthelium</taxon>
    </lineage>
</organism>
<dbReference type="Pfam" id="PF00450">
    <property type="entry name" value="Peptidase_S10"/>
    <property type="match status" value="3"/>
</dbReference>
<dbReference type="GO" id="GO:0006508">
    <property type="term" value="P:proteolysis"/>
    <property type="evidence" value="ECO:0007669"/>
    <property type="project" value="InterPro"/>
</dbReference>
<evidence type="ECO:0000256" key="2">
    <source>
        <dbReference type="ARBA" id="ARBA00022729"/>
    </source>
</evidence>
<keyword evidence="3" id="KW-0325">Glycoprotein</keyword>
<proteinExistence type="inferred from homology"/>
<dbReference type="SUPFAM" id="SSF53474">
    <property type="entry name" value="alpha/beta-Hydrolases"/>
    <property type="match status" value="2"/>
</dbReference>